<sequence>PGSNEILDLTELPLNHCAIYYKLNDEIKYAENDTIEIRMG</sequence>
<feature type="non-terminal residue" evidence="1">
    <location>
        <position position="1"/>
    </location>
</feature>
<comment type="caution">
    <text evidence="1">The sequence shown here is derived from an EMBL/GenBank/DDBJ whole genome shotgun (WGS) entry which is preliminary data.</text>
</comment>
<reference evidence="1" key="1">
    <citation type="journal article" date="2014" name="Front. Microbiol.">
        <title>High frequency of phylogenetically diverse reductive dehalogenase-homologous genes in deep subseafloor sedimentary metagenomes.</title>
        <authorList>
            <person name="Kawai M."/>
            <person name="Futagami T."/>
            <person name="Toyoda A."/>
            <person name="Takaki Y."/>
            <person name="Nishi S."/>
            <person name="Hori S."/>
            <person name="Arai W."/>
            <person name="Tsubouchi T."/>
            <person name="Morono Y."/>
            <person name="Uchiyama I."/>
            <person name="Ito T."/>
            <person name="Fujiyama A."/>
            <person name="Inagaki F."/>
            <person name="Takami H."/>
        </authorList>
    </citation>
    <scope>NUCLEOTIDE SEQUENCE</scope>
    <source>
        <strain evidence="1">Expedition CK06-06</strain>
    </source>
</reference>
<gene>
    <name evidence="1" type="ORF">S01H1_86171</name>
</gene>
<dbReference type="EMBL" id="BARS01059544">
    <property type="protein sequence ID" value="GAG46117.1"/>
    <property type="molecule type" value="Genomic_DNA"/>
</dbReference>
<protein>
    <submittedName>
        <fullName evidence="1">Uncharacterized protein</fullName>
    </submittedName>
</protein>
<accession>X0YFY1</accession>
<feature type="non-terminal residue" evidence="1">
    <location>
        <position position="40"/>
    </location>
</feature>
<dbReference type="AlphaFoldDB" id="X0YFY1"/>
<evidence type="ECO:0000313" key="1">
    <source>
        <dbReference type="EMBL" id="GAG46117.1"/>
    </source>
</evidence>
<name>X0YFY1_9ZZZZ</name>
<organism evidence="1">
    <name type="scientific">marine sediment metagenome</name>
    <dbReference type="NCBI Taxonomy" id="412755"/>
    <lineage>
        <taxon>unclassified sequences</taxon>
        <taxon>metagenomes</taxon>
        <taxon>ecological metagenomes</taxon>
    </lineage>
</organism>
<proteinExistence type="predicted"/>